<dbReference type="RefSeq" id="WP_278019886.1">
    <property type="nucleotide sequence ID" value="NZ_CP121110.1"/>
</dbReference>
<dbReference type="PROSITE" id="PS51892">
    <property type="entry name" value="SUBTILASE"/>
    <property type="match status" value="1"/>
</dbReference>
<protein>
    <submittedName>
        <fullName evidence="7">S8 family peptidase</fullName>
    </submittedName>
</protein>
<evidence type="ECO:0000259" key="6">
    <source>
        <dbReference type="Pfam" id="PF00082"/>
    </source>
</evidence>
<feature type="domain" description="Peptidase S8/S53" evidence="6">
    <location>
        <begin position="37"/>
        <end position="485"/>
    </location>
</feature>
<evidence type="ECO:0000256" key="4">
    <source>
        <dbReference type="ARBA" id="ARBA00022825"/>
    </source>
</evidence>
<keyword evidence="2 5" id="KW-0645">Protease</keyword>
<keyword evidence="4 5" id="KW-0720">Serine protease</keyword>
<evidence type="ECO:0000256" key="2">
    <source>
        <dbReference type="ARBA" id="ARBA00022670"/>
    </source>
</evidence>
<dbReference type="InterPro" id="IPR036852">
    <property type="entry name" value="Peptidase_S8/S53_dom_sf"/>
</dbReference>
<evidence type="ECO:0000256" key="3">
    <source>
        <dbReference type="ARBA" id="ARBA00022801"/>
    </source>
</evidence>
<dbReference type="Proteomes" id="UP001501367">
    <property type="component" value="Unassembled WGS sequence"/>
</dbReference>
<proteinExistence type="inferred from homology"/>
<organism evidence="7 8">
    <name type="scientific">Flavobacterium ginsengisoli</name>
    <dbReference type="NCBI Taxonomy" id="871694"/>
    <lineage>
        <taxon>Bacteria</taxon>
        <taxon>Pseudomonadati</taxon>
        <taxon>Bacteroidota</taxon>
        <taxon>Flavobacteriia</taxon>
        <taxon>Flavobacteriales</taxon>
        <taxon>Flavobacteriaceae</taxon>
        <taxon>Flavobacterium</taxon>
    </lineage>
</organism>
<dbReference type="PANTHER" id="PTHR43806">
    <property type="entry name" value="PEPTIDASE S8"/>
    <property type="match status" value="1"/>
</dbReference>
<reference evidence="8" key="1">
    <citation type="journal article" date="2019" name="Int. J. Syst. Evol. Microbiol.">
        <title>The Global Catalogue of Microorganisms (GCM) 10K type strain sequencing project: providing services to taxonomists for standard genome sequencing and annotation.</title>
        <authorList>
            <consortium name="The Broad Institute Genomics Platform"/>
            <consortium name="The Broad Institute Genome Sequencing Center for Infectious Disease"/>
            <person name="Wu L."/>
            <person name="Ma J."/>
        </authorList>
    </citation>
    <scope>NUCLEOTIDE SEQUENCE [LARGE SCALE GENOMIC DNA]</scope>
    <source>
        <strain evidence="8">JCM 17336</strain>
    </source>
</reference>
<dbReference type="InterPro" id="IPR015500">
    <property type="entry name" value="Peptidase_S8_subtilisin-rel"/>
</dbReference>
<keyword evidence="8" id="KW-1185">Reference proteome</keyword>
<accession>A0ABP7EV83</accession>
<feature type="active site" description="Charge relay system" evidence="5">
    <location>
        <position position="452"/>
    </location>
</feature>
<evidence type="ECO:0000256" key="5">
    <source>
        <dbReference type="PROSITE-ProRule" id="PRU01240"/>
    </source>
</evidence>
<dbReference type="InterPro" id="IPR000209">
    <property type="entry name" value="Peptidase_S8/S53_dom"/>
</dbReference>
<comment type="similarity">
    <text evidence="1 5">Belongs to the peptidase S8 family.</text>
</comment>
<comment type="caution">
    <text evidence="7">The sequence shown here is derived from an EMBL/GenBank/DDBJ whole genome shotgun (WGS) entry which is preliminary data.</text>
</comment>
<evidence type="ECO:0000256" key="1">
    <source>
        <dbReference type="ARBA" id="ARBA00011073"/>
    </source>
</evidence>
<dbReference type="EMBL" id="BAABDT010000001">
    <property type="protein sequence ID" value="GAA3724374.1"/>
    <property type="molecule type" value="Genomic_DNA"/>
</dbReference>
<feature type="active site" description="Charge relay system" evidence="5">
    <location>
        <position position="282"/>
    </location>
</feature>
<name>A0ABP7EV83_9FLAO</name>
<feature type="active site" description="Charge relay system" evidence="5">
    <location>
        <position position="45"/>
    </location>
</feature>
<dbReference type="InterPro" id="IPR023828">
    <property type="entry name" value="Peptidase_S8_Ser-AS"/>
</dbReference>
<dbReference type="PRINTS" id="PR00723">
    <property type="entry name" value="SUBTILISIN"/>
</dbReference>
<dbReference type="PANTHER" id="PTHR43806:SF11">
    <property type="entry name" value="CEREVISIN-RELATED"/>
    <property type="match status" value="1"/>
</dbReference>
<keyword evidence="3 5" id="KW-0378">Hydrolase</keyword>
<dbReference type="PROSITE" id="PS00138">
    <property type="entry name" value="SUBTILASE_SER"/>
    <property type="match status" value="1"/>
</dbReference>
<dbReference type="SUPFAM" id="SSF52743">
    <property type="entry name" value="Subtilisin-like"/>
    <property type="match status" value="1"/>
</dbReference>
<dbReference type="Pfam" id="PF00082">
    <property type="entry name" value="Peptidase_S8"/>
    <property type="match status" value="1"/>
</dbReference>
<gene>
    <name evidence="7" type="ORF">GCM10022422_01750</name>
</gene>
<sequence>MSADAKNWCQKDYSQDGIPGISLERWYALNRKKPKNKNIIVAVIDTQIDLKHEDLLGQIWVNTKEIPGNNIDDDNNGYIDDINGWSFTGTKSGGYVVWNRYEYVRIVEEWGKLYKDKTEAQINDDDLWKFNEYQRALSTLKEKNAYYKRWLKSLNYKTELYPKAKDTLKFFFPKENYTYKQLDSLYQKYKINDKEFRQRRDDGDRDLGALIGSIIANLDMGQNTFEKLQDQKTQLDSIVNKNLNLEYNERLPIGDNPSILEKGYGNNRISNTIEGVRPIQDHNTMVSGLIAANRNNNKGIKGIAEVKIMPLNISPSGDEHDKDIAMAVRYAVDNGAKIINMSFGKEFSMHKDWVSDAFKYAEKHNVLLVHSAGNESTDIDKVPNYPNDLDYDGVTEICSNFINAGSITQKLGDKFVSDFSNYGKHNVDLFAPGDEIYTTGFGNIYKTDSGTSFAAPMVCGTAALIWMYYPKFTVQEIKQIIINSGTPYDIEVIIPGSNGKKVPFSQLSKSGKVLNVYNAMKFAEEISKKK</sequence>
<dbReference type="Gene3D" id="3.40.50.200">
    <property type="entry name" value="Peptidase S8/S53 domain"/>
    <property type="match status" value="2"/>
</dbReference>
<dbReference type="InterPro" id="IPR050131">
    <property type="entry name" value="Peptidase_S8_subtilisin-like"/>
</dbReference>
<evidence type="ECO:0000313" key="7">
    <source>
        <dbReference type="EMBL" id="GAA3724374.1"/>
    </source>
</evidence>
<evidence type="ECO:0000313" key="8">
    <source>
        <dbReference type="Proteomes" id="UP001501367"/>
    </source>
</evidence>